<dbReference type="EMBL" id="JACGCM010002394">
    <property type="protein sequence ID" value="KAF6140257.1"/>
    <property type="molecule type" value="Genomic_DNA"/>
</dbReference>
<dbReference type="Proteomes" id="UP000541444">
    <property type="component" value="Unassembled WGS sequence"/>
</dbReference>
<evidence type="ECO:0000313" key="3">
    <source>
        <dbReference type="Proteomes" id="UP000541444"/>
    </source>
</evidence>
<name>A0A7J7LC89_9MAGN</name>
<accession>A0A7J7LC89</accession>
<feature type="coiled-coil region" evidence="1">
    <location>
        <begin position="21"/>
        <end position="71"/>
    </location>
</feature>
<proteinExistence type="predicted"/>
<protein>
    <submittedName>
        <fullName evidence="2">Uncharacterized protein</fullName>
    </submittedName>
</protein>
<organism evidence="2 3">
    <name type="scientific">Kingdonia uniflora</name>
    <dbReference type="NCBI Taxonomy" id="39325"/>
    <lineage>
        <taxon>Eukaryota</taxon>
        <taxon>Viridiplantae</taxon>
        <taxon>Streptophyta</taxon>
        <taxon>Embryophyta</taxon>
        <taxon>Tracheophyta</taxon>
        <taxon>Spermatophyta</taxon>
        <taxon>Magnoliopsida</taxon>
        <taxon>Ranunculales</taxon>
        <taxon>Circaeasteraceae</taxon>
        <taxon>Kingdonia</taxon>
    </lineage>
</organism>
<keyword evidence="3" id="KW-1185">Reference proteome</keyword>
<evidence type="ECO:0000256" key="1">
    <source>
        <dbReference type="SAM" id="Coils"/>
    </source>
</evidence>
<keyword evidence="1" id="KW-0175">Coiled coil</keyword>
<reference evidence="2 3" key="1">
    <citation type="journal article" date="2020" name="IScience">
        <title>Genome Sequencing of the Endangered Kingdonia uniflora (Circaeasteraceae, Ranunculales) Reveals Potential Mechanisms of Evolutionary Specialization.</title>
        <authorList>
            <person name="Sun Y."/>
            <person name="Deng T."/>
            <person name="Zhang A."/>
            <person name="Moore M.J."/>
            <person name="Landis J.B."/>
            <person name="Lin N."/>
            <person name="Zhang H."/>
            <person name="Zhang X."/>
            <person name="Huang J."/>
            <person name="Zhang X."/>
            <person name="Sun H."/>
            <person name="Wang H."/>
        </authorList>
    </citation>
    <scope>NUCLEOTIDE SEQUENCE [LARGE SCALE GENOMIC DNA]</scope>
    <source>
        <strain evidence="2">TB1705</strain>
        <tissue evidence="2">Leaf</tissue>
    </source>
</reference>
<evidence type="ECO:0000313" key="2">
    <source>
        <dbReference type="EMBL" id="KAF6140257.1"/>
    </source>
</evidence>
<dbReference type="AlphaFoldDB" id="A0A7J7LC89"/>
<gene>
    <name evidence="2" type="ORF">GIB67_000305</name>
</gene>
<sequence length="119" mass="14081">MEEAGKVENQPSEEIIENVVKMNLEEALSRHRKEIAQVAEQRNCYEKNDCKAEQKAKKKQVDDENAKLSSDLKEKQCPAWVSIILYFEIGNVYLYFEIGNVYFILHLTYMRNDVYFCYE</sequence>
<comment type="caution">
    <text evidence="2">The sequence shown here is derived from an EMBL/GenBank/DDBJ whole genome shotgun (WGS) entry which is preliminary data.</text>
</comment>